<protein>
    <recommendedName>
        <fullName evidence="1">DUF7905 domain-containing protein</fullName>
    </recommendedName>
</protein>
<organism evidence="2 3">
    <name type="scientific">Decorospora gaudefroyi</name>
    <dbReference type="NCBI Taxonomy" id="184978"/>
    <lineage>
        <taxon>Eukaryota</taxon>
        <taxon>Fungi</taxon>
        <taxon>Dikarya</taxon>
        <taxon>Ascomycota</taxon>
        <taxon>Pezizomycotina</taxon>
        <taxon>Dothideomycetes</taxon>
        <taxon>Pleosporomycetidae</taxon>
        <taxon>Pleosporales</taxon>
        <taxon>Pleosporineae</taxon>
        <taxon>Pleosporaceae</taxon>
        <taxon>Decorospora</taxon>
    </lineage>
</organism>
<keyword evidence="3" id="KW-1185">Reference proteome</keyword>
<name>A0A6A5KE38_9PLEO</name>
<gene>
    <name evidence="2" type="ORF">BDW02DRAFT_548101</name>
</gene>
<proteinExistence type="predicted"/>
<feature type="domain" description="DUF7905" evidence="1">
    <location>
        <begin position="285"/>
        <end position="595"/>
    </location>
</feature>
<dbReference type="Proteomes" id="UP000800040">
    <property type="component" value="Unassembled WGS sequence"/>
</dbReference>
<dbReference type="EMBL" id="ML975286">
    <property type="protein sequence ID" value="KAF1835518.1"/>
    <property type="molecule type" value="Genomic_DNA"/>
</dbReference>
<sequence length="655" mass="73620">MDAWDHMPPIAVANPNALKGKKPNKSIPVPSEFRRDMHVRERDMLVDEIKNKTGCTITPQLDHGRIYQFGIFGAGAGLEKAVRHINDWISKAHNRTKDSSAWAKMPAFDAKKWYDNQIGEQVQQHKQIFRGPISEAPEGEEPVNQITVHWPESLTNQGISPRDVFNNKLEALDAIRMQNEVFIVLLPTSGESWNIKIAGKQMVNIDAAEAHLTTMIDKVKVEAMGNHHTLNIVLDDQEGMKVILEEAEAWWPNHHDSVVPRLLPSGMMEIPGSFRGEIMHFTQLSKIQRSFQWALEAARHKKGSYDFAIRLGCLAMSSKQIKADEIGKIYKKEIFQKSIDSSVDLDIKKWLADNEQGYLILGALSSADEFLEPRKSAGYYGFTPRSLKGTRPMYRGTWVFNDPSTAKQAHTENLAPQVGLIVVQVEWTDDEEGLYEKTASRFYKLEAGKPGPIKHMDINLLELGESRGWHFALESLDLVPAKSISPVLTGFADRVKMRPKHEVTSTESFAEWEQTPTIKKNLRTGHLDTIYSFGIKESCYNVELTSMWYLGQKLPVWGLSVRHTEWATHLAELERLPVGSKADWGRTITTFFPDDGQSSYSVAVGDEEFGMNNLSLGHGVEAPPHEGIRFLVDKLLQLSAIVSSVTDTGRGGVTI</sequence>
<dbReference type="Pfam" id="PF25482">
    <property type="entry name" value="DUF7905"/>
    <property type="match status" value="1"/>
</dbReference>
<accession>A0A6A5KE38</accession>
<dbReference type="AlphaFoldDB" id="A0A6A5KE38"/>
<evidence type="ECO:0000313" key="2">
    <source>
        <dbReference type="EMBL" id="KAF1835518.1"/>
    </source>
</evidence>
<dbReference type="OrthoDB" id="4739136at2759"/>
<reference evidence="2" key="1">
    <citation type="submission" date="2020-01" db="EMBL/GenBank/DDBJ databases">
        <authorList>
            <consortium name="DOE Joint Genome Institute"/>
            <person name="Haridas S."/>
            <person name="Albert R."/>
            <person name="Binder M."/>
            <person name="Bloem J."/>
            <person name="Labutti K."/>
            <person name="Salamov A."/>
            <person name="Andreopoulos B."/>
            <person name="Baker S.E."/>
            <person name="Barry K."/>
            <person name="Bills G."/>
            <person name="Bluhm B.H."/>
            <person name="Cannon C."/>
            <person name="Castanera R."/>
            <person name="Culley D.E."/>
            <person name="Daum C."/>
            <person name="Ezra D."/>
            <person name="Gonzalez J.B."/>
            <person name="Henrissat B."/>
            <person name="Kuo A."/>
            <person name="Liang C."/>
            <person name="Lipzen A."/>
            <person name="Lutzoni F."/>
            <person name="Magnuson J."/>
            <person name="Mondo S."/>
            <person name="Nolan M."/>
            <person name="Ohm R."/>
            <person name="Pangilinan J."/>
            <person name="Park H.-J."/>
            <person name="Ramirez L."/>
            <person name="Alfaro M."/>
            <person name="Sun H."/>
            <person name="Tritt A."/>
            <person name="Yoshinaga Y."/>
            <person name="Zwiers L.-H."/>
            <person name="Turgeon B.G."/>
            <person name="Goodwin S.B."/>
            <person name="Spatafora J.W."/>
            <person name="Crous P.W."/>
            <person name="Grigoriev I.V."/>
        </authorList>
    </citation>
    <scope>NUCLEOTIDE SEQUENCE</scope>
    <source>
        <strain evidence="2">P77</strain>
    </source>
</reference>
<evidence type="ECO:0000259" key="1">
    <source>
        <dbReference type="Pfam" id="PF25482"/>
    </source>
</evidence>
<evidence type="ECO:0000313" key="3">
    <source>
        <dbReference type="Proteomes" id="UP000800040"/>
    </source>
</evidence>
<dbReference type="InterPro" id="IPR057227">
    <property type="entry name" value="DUF7905"/>
</dbReference>